<dbReference type="InterPro" id="IPR052093">
    <property type="entry name" value="HR_Repair_Mediator"/>
</dbReference>
<organism evidence="9 10">
    <name type="scientific">Drosophila lebanonensis</name>
    <name type="common">Fruit fly</name>
    <name type="synonym">Scaptodrosophila lebanonensis</name>
    <dbReference type="NCBI Taxonomy" id="7225"/>
    <lineage>
        <taxon>Eukaryota</taxon>
        <taxon>Metazoa</taxon>
        <taxon>Ecdysozoa</taxon>
        <taxon>Arthropoda</taxon>
        <taxon>Hexapoda</taxon>
        <taxon>Insecta</taxon>
        <taxon>Pterygota</taxon>
        <taxon>Neoptera</taxon>
        <taxon>Endopterygota</taxon>
        <taxon>Diptera</taxon>
        <taxon>Brachycera</taxon>
        <taxon>Muscomorpha</taxon>
        <taxon>Ephydroidea</taxon>
        <taxon>Drosophilidae</taxon>
        <taxon>Scaptodrosophila</taxon>
    </lineage>
</organism>
<gene>
    <name evidence="10" type="primary">LOC115622052</name>
</gene>
<evidence type="ECO:0000256" key="6">
    <source>
        <dbReference type="ARBA" id="ARBA00023242"/>
    </source>
</evidence>
<protein>
    <recommendedName>
        <fullName evidence="7">DNA repair protein RAD51 homolog 3</fullName>
    </recommendedName>
</protein>
<dbReference type="GeneID" id="115622052"/>
<dbReference type="RefSeq" id="XP_030371787.1">
    <property type="nucleotide sequence ID" value="XM_030515927.1"/>
</dbReference>
<dbReference type="Gene3D" id="3.40.50.300">
    <property type="entry name" value="P-loop containing nucleotide triphosphate hydrolases"/>
    <property type="match status" value="1"/>
</dbReference>
<dbReference type="GO" id="GO:0007131">
    <property type="term" value="P:reciprocal meiotic recombination"/>
    <property type="evidence" value="ECO:0007669"/>
    <property type="project" value="TreeGrafter"/>
</dbReference>
<keyword evidence="4" id="KW-0067">ATP-binding</keyword>
<evidence type="ECO:0000256" key="3">
    <source>
        <dbReference type="ARBA" id="ARBA00022763"/>
    </source>
</evidence>
<evidence type="ECO:0000256" key="5">
    <source>
        <dbReference type="ARBA" id="ARBA00023204"/>
    </source>
</evidence>
<comment type="subcellular location">
    <subcellularLocation>
        <location evidence="1">Nucleus</location>
    </subcellularLocation>
</comment>
<evidence type="ECO:0000313" key="9">
    <source>
        <dbReference type="Proteomes" id="UP000504634"/>
    </source>
</evidence>
<evidence type="ECO:0000256" key="1">
    <source>
        <dbReference type="ARBA" id="ARBA00004123"/>
    </source>
</evidence>
<keyword evidence="3" id="KW-0227">DNA damage</keyword>
<dbReference type="PANTHER" id="PTHR46239">
    <property type="entry name" value="DNA REPAIR PROTEIN RAD51 HOMOLOG 3 RAD51C"/>
    <property type="match status" value="1"/>
</dbReference>
<dbReference type="GO" id="GO:0005524">
    <property type="term" value="F:ATP binding"/>
    <property type="evidence" value="ECO:0007669"/>
    <property type="project" value="UniProtKB-KW"/>
</dbReference>
<evidence type="ECO:0000256" key="2">
    <source>
        <dbReference type="ARBA" id="ARBA00022741"/>
    </source>
</evidence>
<dbReference type="SUPFAM" id="SSF52540">
    <property type="entry name" value="P-loop containing nucleoside triphosphate hydrolases"/>
    <property type="match status" value="1"/>
</dbReference>
<proteinExistence type="predicted"/>
<dbReference type="Proteomes" id="UP000504634">
    <property type="component" value="Unplaced"/>
</dbReference>
<dbReference type="InterPro" id="IPR027417">
    <property type="entry name" value="P-loop_NTPase"/>
</dbReference>
<evidence type="ECO:0000256" key="4">
    <source>
        <dbReference type="ARBA" id="ARBA00022840"/>
    </source>
</evidence>
<feature type="domain" description="RecA family profile 1" evidence="8">
    <location>
        <begin position="14"/>
        <end position="191"/>
    </location>
</feature>
<dbReference type="PANTHER" id="PTHR46239:SF1">
    <property type="entry name" value="DNA REPAIR PROTEIN RAD51 HOMOLOG 3"/>
    <property type="match status" value="1"/>
</dbReference>
<dbReference type="AlphaFoldDB" id="A0A6J2TA11"/>
<dbReference type="Pfam" id="PF08423">
    <property type="entry name" value="Rad51"/>
    <property type="match status" value="1"/>
</dbReference>
<evidence type="ECO:0000313" key="10">
    <source>
        <dbReference type="RefSeq" id="XP_030371787.1"/>
    </source>
</evidence>
<keyword evidence="6" id="KW-0539">Nucleus</keyword>
<name>A0A6J2TA11_DROLE</name>
<dbReference type="GO" id="GO:0008821">
    <property type="term" value="F:crossover junction DNA endonuclease activity"/>
    <property type="evidence" value="ECO:0007669"/>
    <property type="project" value="TreeGrafter"/>
</dbReference>
<dbReference type="GO" id="GO:0000707">
    <property type="term" value="P:meiotic DNA recombinase assembly"/>
    <property type="evidence" value="ECO:0007669"/>
    <property type="project" value="TreeGrafter"/>
</dbReference>
<evidence type="ECO:0000256" key="7">
    <source>
        <dbReference type="ARBA" id="ARBA00040674"/>
    </source>
</evidence>
<evidence type="ECO:0000259" key="8">
    <source>
        <dbReference type="PROSITE" id="PS50162"/>
    </source>
</evidence>
<keyword evidence="9" id="KW-1185">Reference proteome</keyword>
<dbReference type="GO" id="GO:0005657">
    <property type="term" value="C:replication fork"/>
    <property type="evidence" value="ECO:0007669"/>
    <property type="project" value="TreeGrafter"/>
</dbReference>
<sequence length="273" mass="31006">MYESCLDTFNNESANQKITTGIKELDDYLHGGIALRKITEFVSKSGNGKTQMCLQLSLNVQRPKSLGGLEGKALYIDTRQDFNPLRLKELATHLESRWGKVIPELNATKMVQNVNYVCCPNVPKLIANILSLDRFLSEQPDIKLIVIDSLSFSLRMIEEIAERNSVLFELHNNMRRLLRNNDVALVVTNELTHRLVRNRFTISPALGDFHGHLLNERIWFSRAQNSCHGILVGKTLQSHKLIGLFKIKHDGINNAIDRTHGNHKAAKRTKMSL</sequence>
<dbReference type="OrthoDB" id="5957327at2759"/>
<dbReference type="GO" id="GO:0033063">
    <property type="term" value="C:Rad51B-Rad51C-Rad51D-XRCC2 complex"/>
    <property type="evidence" value="ECO:0007669"/>
    <property type="project" value="TreeGrafter"/>
</dbReference>
<reference evidence="10" key="1">
    <citation type="submission" date="2025-08" db="UniProtKB">
        <authorList>
            <consortium name="RefSeq"/>
        </authorList>
    </citation>
    <scope>IDENTIFICATION</scope>
    <source>
        <strain evidence="10">11010-0011.00</strain>
        <tissue evidence="10">Whole body</tissue>
    </source>
</reference>
<dbReference type="GO" id="GO:0140664">
    <property type="term" value="F:ATP-dependent DNA damage sensor activity"/>
    <property type="evidence" value="ECO:0007669"/>
    <property type="project" value="InterPro"/>
</dbReference>
<keyword evidence="5" id="KW-0234">DNA repair</keyword>
<dbReference type="PROSITE" id="PS50162">
    <property type="entry name" value="RECA_2"/>
    <property type="match status" value="1"/>
</dbReference>
<accession>A0A6J2TA11</accession>
<keyword evidence="2" id="KW-0547">Nucleotide-binding</keyword>
<dbReference type="InterPro" id="IPR013632">
    <property type="entry name" value="Rad51_C"/>
</dbReference>
<dbReference type="GO" id="GO:0000400">
    <property type="term" value="F:four-way junction DNA binding"/>
    <property type="evidence" value="ECO:0007669"/>
    <property type="project" value="TreeGrafter"/>
</dbReference>
<dbReference type="InterPro" id="IPR020588">
    <property type="entry name" value="RecA_ATP-bd"/>
</dbReference>
<dbReference type="GO" id="GO:0033065">
    <property type="term" value="C:Rad51C-XRCC3 complex"/>
    <property type="evidence" value="ECO:0007669"/>
    <property type="project" value="TreeGrafter"/>
</dbReference>